<keyword evidence="8" id="KW-1185">Reference proteome</keyword>
<dbReference type="STRING" id="6573.A0A210PPJ8"/>
<gene>
    <name evidence="7" type="ORF">KP79_PYT10713</name>
</gene>
<proteinExistence type="predicted"/>
<evidence type="ECO:0000256" key="1">
    <source>
        <dbReference type="ARBA" id="ARBA00004123"/>
    </source>
</evidence>
<dbReference type="GO" id="GO:0005681">
    <property type="term" value="C:spliceosomal complex"/>
    <property type="evidence" value="ECO:0007669"/>
    <property type="project" value="TreeGrafter"/>
</dbReference>
<feature type="compositionally biased region" description="Basic and acidic residues" evidence="6">
    <location>
        <begin position="59"/>
        <end position="78"/>
    </location>
</feature>
<dbReference type="GO" id="GO:0005737">
    <property type="term" value="C:cytoplasm"/>
    <property type="evidence" value="ECO:0007669"/>
    <property type="project" value="UniProtKB-SubCell"/>
</dbReference>
<keyword evidence="4" id="KW-0143">Chaperone</keyword>
<sequence length="297" mass="33690">MESVEAHDCDQHSGSTNDCYTTDVEVFHKLSKALEILTDAPARVAYDKIQKAKKAAEKRHKELDSKRKKLKEDLESRENAAQSQKDFDVAANKNFQAEIERLRKEGSKLLEKEQQLLQEELKKTSEAKQKDEEETVTPKLKIKWKAKKGDESNGGYSYTVLQTMFSKYGDVLNLLISNKKNGSAILELSSQYAAQMAVQNEKGLVENPLTLNWLEGQSVPLGPAAASEAESQPDESEDRANNIFTVPDPTKAEKRDTWSAYQSSAEKDYESLVLMKMRQAQERQHLIEQMKKEDEDT</sequence>
<dbReference type="EMBL" id="NEDP02005568">
    <property type="protein sequence ID" value="OWF38411.1"/>
    <property type="molecule type" value="Genomic_DNA"/>
</dbReference>
<keyword evidence="5" id="KW-0539">Nucleus</keyword>
<dbReference type="Proteomes" id="UP000242188">
    <property type="component" value="Unassembled WGS sequence"/>
</dbReference>
<comment type="subcellular location">
    <subcellularLocation>
        <location evidence="2">Cytoplasm</location>
    </subcellularLocation>
    <subcellularLocation>
        <location evidence="1">Nucleus</location>
    </subcellularLocation>
</comment>
<dbReference type="InterPro" id="IPR034254">
    <property type="entry name" value="DNAJC17_RRM"/>
</dbReference>
<name>A0A210PPJ8_MIZYE</name>
<evidence type="ECO:0000256" key="3">
    <source>
        <dbReference type="ARBA" id="ARBA00022490"/>
    </source>
</evidence>
<keyword evidence="3" id="KW-0963">Cytoplasm</keyword>
<evidence type="ECO:0000256" key="6">
    <source>
        <dbReference type="SAM" id="MobiDB-lite"/>
    </source>
</evidence>
<dbReference type="PANTHER" id="PTHR44313:SF1">
    <property type="entry name" value="DNAJ HOMOLOG SUBFAMILY C MEMBER 17"/>
    <property type="match status" value="1"/>
</dbReference>
<evidence type="ECO:0000256" key="4">
    <source>
        <dbReference type="ARBA" id="ARBA00023186"/>
    </source>
</evidence>
<evidence type="ECO:0000313" key="8">
    <source>
        <dbReference type="Proteomes" id="UP000242188"/>
    </source>
</evidence>
<dbReference type="InterPro" id="IPR012677">
    <property type="entry name" value="Nucleotide-bd_a/b_plait_sf"/>
</dbReference>
<dbReference type="AlphaFoldDB" id="A0A210PPJ8"/>
<dbReference type="InterPro" id="IPR052094">
    <property type="entry name" value="Pre-mRNA-splicing_ERAD"/>
</dbReference>
<organism evidence="7 8">
    <name type="scientific">Mizuhopecten yessoensis</name>
    <name type="common">Japanese scallop</name>
    <name type="synonym">Patinopecten yessoensis</name>
    <dbReference type="NCBI Taxonomy" id="6573"/>
    <lineage>
        <taxon>Eukaryota</taxon>
        <taxon>Metazoa</taxon>
        <taxon>Spiralia</taxon>
        <taxon>Lophotrochozoa</taxon>
        <taxon>Mollusca</taxon>
        <taxon>Bivalvia</taxon>
        <taxon>Autobranchia</taxon>
        <taxon>Pteriomorphia</taxon>
        <taxon>Pectinida</taxon>
        <taxon>Pectinoidea</taxon>
        <taxon>Pectinidae</taxon>
        <taxon>Mizuhopecten</taxon>
    </lineage>
</organism>
<dbReference type="InterPro" id="IPR035979">
    <property type="entry name" value="RBD_domain_sf"/>
</dbReference>
<dbReference type="CDD" id="cd12429">
    <property type="entry name" value="RRM_DNAJC17"/>
    <property type="match status" value="1"/>
</dbReference>
<dbReference type="OrthoDB" id="259708at2759"/>
<reference evidence="7 8" key="1">
    <citation type="journal article" date="2017" name="Nat. Ecol. Evol.">
        <title>Scallop genome provides insights into evolution of bilaterian karyotype and development.</title>
        <authorList>
            <person name="Wang S."/>
            <person name="Zhang J."/>
            <person name="Jiao W."/>
            <person name="Li J."/>
            <person name="Xun X."/>
            <person name="Sun Y."/>
            <person name="Guo X."/>
            <person name="Huan P."/>
            <person name="Dong B."/>
            <person name="Zhang L."/>
            <person name="Hu X."/>
            <person name="Sun X."/>
            <person name="Wang J."/>
            <person name="Zhao C."/>
            <person name="Wang Y."/>
            <person name="Wang D."/>
            <person name="Huang X."/>
            <person name="Wang R."/>
            <person name="Lv J."/>
            <person name="Li Y."/>
            <person name="Zhang Z."/>
            <person name="Liu B."/>
            <person name="Lu W."/>
            <person name="Hui Y."/>
            <person name="Liang J."/>
            <person name="Zhou Z."/>
            <person name="Hou R."/>
            <person name="Li X."/>
            <person name="Liu Y."/>
            <person name="Li H."/>
            <person name="Ning X."/>
            <person name="Lin Y."/>
            <person name="Zhao L."/>
            <person name="Xing Q."/>
            <person name="Dou J."/>
            <person name="Li Y."/>
            <person name="Mao J."/>
            <person name="Guo H."/>
            <person name="Dou H."/>
            <person name="Li T."/>
            <person name="Mu C."/>
            <person name="Jiang W."/>
            <person name="Fu Q."/>
            <person name="Fu X."/>
            <person name="Miao Y."/>
            <person name="Liu J."/>
            <person name="Yu Q."/>
            <person name="Li R."/>
            <person name="Liao H."/>
            <person name="Li X."/>
            <person name="Kong Y."/>
            <person name="Jiang Z."/>
            <person name="Chourrout D."/>
            <person name="Li R."/>
            <person name="Bao Z."/>
        </authorList>
    </citation>
    <scope>NUCLEOTIDE SEQUENCE [LARGE SCALE GENOMIC DNA]</scope>
    <source>
        <strain evidence="7 8">PY_sf001</strain>
    </source>
</reference>
<evidence type="ECO:0000313" key="7">
    <source>
        <dbReference type="EMBL" id="OWF38411.1"/>
    </source>
</evidence>
<feature type="region of interest" description="Disordered" evidence="6">
    <location>
        <begin position="223"/>
        <end position="259"/>
    </location>
</feature>
<feature type="region of interest" description="Disordered" evidence="6">
    <location>
        <begin position="53"/>
        <end position="88"/>
    </location>
</feature>
<protein>
    <submittedName>
        <fullName evidence="7">DnaJ-like subfamily C member 17</fullName>
    </submittedName>
</protein>
<dbReference type="SUPFAM" id="SSF54928">
    <property type="entry name" value="RNA-binding domain, RBD"/>
    <property type="match status" value="1"/>
</dbReference>
<accession>A0A210PPJ8</accession>
<dbReference type="Gene3D" id="3.30.70.330">
    <property type="match status" value="1"/>
</dbReference>
<dbReference type="PANTHER" id="PTHR44313">
    <property type="entry name" value="DNAJ HOMOLOG SUBFAMILY C MEMBER 17"/>
    <property type="match status" value="1"/>
</dbReference>
<evidence type="ECO:0000256" key="2">
    <source>
        <dbReference type="ARBA" id="ARBA00004496"/>
    </source>
</evidence>
<comment type="caution">
    <text evidence="7">The sequence shown here is derived from an EMBL/GenBank/DDBJ whole genome shotgun (WGS) entry which is preliminary data.</text>
</comment>
<evidence type="ECO:0000256" key="5">
    <source>
        <dbReference type="ARBA" id="ARBA00023242"/>
    </source>
</evidence>
<dbReference type="GO" id="GO:0000390">
    <property type="term" value="P:spliceosomal complex disassembly"/>
    <property type="evidence" value="ECO:0007669"/>
    <property type="project" value="TreeGrafter"/>
</dbReference>
<dbReference type="GO" id="GO:0003676">
    <property type="term" value="F:nucleic acid binding"/>
    <property type="evidence" value="ECO:0007669"/>
    <property type="project" value="InterPro"/>
</dbReference>